<organism evidence="2 3">
    <name type="scientific">Aspergillus campestris (strain IBT 28561)</name>
    <dbReference type="NCBI Taxonomy" id="1392248"/>
    <lineage>
        <taxon>Eukaryota</taxon>
        <taxon>Fungi</taxon>
        <taxon>Dikarya</taxon>
        <taxon>Ascomycota</taxon>
        <taxon>Pezizomycotina</taxon>
        <taxon>Eurotiomycetes</taxon>
        <taxon>Eurotiomycetidae</taxon>
        <taxon>Eurotiales</taxon>
        <taxon>Aspergillaceae</taxon>
        <taxon>Aspergillus</taxon>
        <taxon>Aspergillus subgen. Circumdati</taxon>
    </lineage>
</organism>
<dbReference type="PANTHER" id="PTHR36587">
    <property type="entry name" value="EXPRESSION SITE-ASSOCIATED GENE 3 (ESAG3)-LIKE PROTEIN"/>
    <property type="match status" value="1"/>
</dbReference>
<dbReference type="EMBL" id="MSFM01000001">
    <property type="protein sequence ID" value="PKY08482.1"/>
    <property type="molecule type" value="Genomic_DNA"/>
</dbReference>
<protein>
    <submittedName>
        <fullName evidence="2">Uncharacterized protein</fullName>
    </submittedName>
</protein>
<comment type="caution">
    <text evidence="2">The sequence shown here is derived from an EMBL/GenBank/DDBJ whole genome shotgun (WGS) entry which is preliminary data.</text>
</comment>
<keyword evidence="1" id="KW-0812">Transmembrane</keyword>
<keyword evidence="3" id="KW-1185">Reference proteome</keyword>
<reference evidence="2" key="1">
    <citation type="submission" date="2016-12" db="EMBL/GenBank/DDBJ databases">
        <title>The genomes of Aspergillus section Nigri reveals drivers in fungal speciation.</title>
        <authorList>
            <consortium name="DOE Joint Genome Institute"/>
            <person name="Vesth T.C."/>
            <person name="Nybo J."/>
            <person name="Theobald S."/>
            <person name="Brandl J."/>
            <person name="Frisvad J.C."/>
            <person name="Nielsen K.F."/>
            <person name="Lyhne E.K."/>
            <person name="Kogle M.E."/>
            <person name="Kuo A."/>
            <person name="Riley R."/>
            <person name="Clum A."/>
            <person name="Nolan M."/>
            <person name="Lipzen A."/>
            <person name="Salamov A."/>
            <person name="Henrissat B."/>
            <person name="Wiebenga A."/>
            <person name="De vries R.P."/>
            <person name="Grigoriev I.V."/>
            <person name="Mortensen U.H."/>
            <person name="Andersen M.R."/>
            <person name="Baker S.E."/>
        </authorList>
    </citation>
    <scope>NUCLEOTIDE SEQUENCE</scope>
    <source>
        <strain evidence="2">IBT 28561</strain>
    </source>
</reference>
<dbReference type="Proteomes" id="UP000234254">
    <property type="component" value="Unassembled WGS sequence"/>
</dbReference>
<dbReference type="CDD" id="cd22997">
    <property type="entry name" value="GT_LH"/>
    <property type="match status" value="1"/>
</dbReference>
<gene>
    <name evidence="2" type="ORF">P168DRAFT_247008</name>
</gene>
<evidence type="ECO:0000256" key="1">
    <source>
        <dbReference type="SAM" id="Phobius"/>
    </source>
</evidence>
<sequence>MASLGAPGSPWGDQYHSVRSTMSTLAEKTSYRRLRARPTRALFVTVGFFIFVLTLLWRTPTTKKEDTENYYLKFPSYKPSNARPEDLQIVPSAGQIPNTTDPLPNNLQKANPSFHLVIPARRKSSMLCRTLVSAMIMNYPPPTLVGYDKKPPEAATEWSLMVERIQDMNNFLQHAPHVKDDDFVLIADGDDVYFQLPPEIMIRRFQDLLKENNAKLRRKYGFVAVENPINGGAEIIEQKYSQRVLFGASKDCFPNMTLDAGCASVPDSTLPPDAYGWDTDTERNLIRPRYIKPGAAIGMVADLKLIYAEILRFVDRQRWSRGDHLALTQMFGRQEYVRELERRRTSSPFTEWMYDMIGISDATNMTKVHHPFLEPGQRYEYGIGIDYESRIFFNELMSKGDVEWLKYNDVDRTSAVQMEHGVPREHRLLLPYDLSPENLGNPFIHPKYGRNEILNPPLSYNLDALPNPNNRSWSNLPLMTNIHSTSVPAMIHLDGDHSIRDHWWQKMWYHPWARALLRKYVRSPIGFDAAQSALLGGQEWWDLRGGKGGIWTDKGEWIDFGEVCTGYERDIFNDELGQWRQEGGEGHAEPVYNQFGNLVKGKEG</sequence>
<accession>A0A2I1DF23</accession>
<proteinExistence type="predicted"/>
<feature type="transmembrane region" description="Helical" evidence="1">
    <location>
        <begin position="41"/>
        <end position="57"/>
    </location>
</feature>
<keyword evidence="1" id="KW-1133">Transmembrane helix</keyword>
<dbReference type="RefSeq" id="XP_024697076.1">
    <property type="nucleotide sequence ID" value="XM_024834065.1"/>
</dbReference>
<evidence type="ECO:0000313" key="3">
    <source>
        <dbReference type="Proteomes" id="UP000234254"/>
    </source>
</evidence>
<dbReference type="AlphaFoldDB" id="A0A2I1DF23"/>
<dbReference type="OrthoDB" id="422736at2759"/>
<dbReference type="GeneID" id="36541589"/>
<name>A0A2I1DF23_ASPC2</name>
<dbReference type="VEuPathDB" id="FungiDB:P168DRAFT_247008"/>
<dbReference type="PANTHER" id="PTHR36587:SF2">
    <property type="entry name" value="EXPRESSION SITE-ASSOCIATED GENE 3 (ESAG3)-LIKE PROTEIN"/>
    <property type="match status" value="1"/>
</dbReference>
<keyword evidence="1" id="KW-0472">Membrane</keyword>
<evidence type="ECO:0000313" key="2">
    <source>
        <dbReference type="EMBL" id="PKY08482.1"/>
    </source>
</evidence>